<proteinExistence type="inferred from homology"/>
<feature type="compositionally biased region" description="Polar residues" evidence="11">
    <location>
        <begin position="42"/>
        <end position="60"/>
    </location>
</feature>
<organism evidence="13">
    <name type="scientific">Pneumocystis jirovecii</name>
    <name type="common">Human pneumocystis pneumonia agent</name>
    <dbReference type="NCBI Taxonomy" id="42068"/>
    <lineage>
        <taxon>Eukaryota</taxon>
        <taxon>Fungi</taxon>
        <taxon>Dikarya</taxon>
        <taxon>Ascomycota</taxon>
        <taxon>Taphrinomycotina</taxon>
        <taxon>Pneumocystomycetes</taxon>
        <taxon>Pneumocystaceae</taxon>
        <taxon>Pneumocystis</taxon>
    </lineage>
</organism>
<keyword evidence="9" id="KW-0804">Transcription</keyword>
<keyword evidence="6" id="KW-0698">rRNA processing</keyword>
<dbReference type="InParanoid" id="L0P8M0"/>
<feature type="region of interest" description="Disordered" evidence="11">
    <location>
        <begin position="135"/>
        <end position="180"/>
    </location>
</feature>
<feature type="compositionally biased region" description="Basic and acidic residues" evidence="11">
    <location>
        <begin position="7"/>
        <end position="29"/>
    </location>
</feature>
<feature type="compositionally biased region" description="Polar residues" evidence="11">
    <location>
        <begin position="73"/>
        <end position="83"/>
    </location>
</feature>
<evidence type="ECO:0000256" key="10">
    <source>
        <dbReference type="ARBA" id="ARBA00023242"/>
    </source>
</evidence>
<feature type="compositionally biased region" description="Low complexity" evidence="11">
    <location>
        <begin position="139"/>
        <end position="151"/>
    </location>
</feature>
<keyword evidence="5" id="KW-0690">Ribosome biogenesis</keyword>
<feature type="region of interest" description="Disordered" evidence="11">
    <location>
        <begin position="215"/>
        <end position="248"/>
    </location>
</feature>
<dbReference type="InterPro" id="IPR013907">
    <property type="entry name" value="Sds3"/>
</dbReference>
<dbReference type="FunCoup" id="L0P8M0">
    <property type="interactions" value="12"/>
</dbReference>
<feature type="compositionally biased region" description="Basic and acidic residues" evidence="11">
    <location>
        <begin position="682"/>
        <end position="699"/>
    </location>
</feature>
<evidence type="ECO:0000256" key="9">
    <source>
        <dbReference type="ARBA" id="ARBA00023163"/>
    </source>
</evidence>
<comment type="subcellular location">
    <subcellularLocation>
        <location evidence="2">Nucleus</location>
        <location evidence="2">Nucleolus</location>
    </subcellularLocation>
</comment>
<evidence type="ECO:0000256" key="11">
    <source>
        <dbReference type="SAM" id="MobiDB-lite"/>
    </source>
</evidence>
<keyword evidence="8" id="KW-0175">Coiled coil</keyword>
<evidence type="ECO:0000256" key="8">
    <source>
        <dbReference type="ARBA" id="ARBA00023054"/>
    </source>
</evidence>
<comment type="function">
    <text evidence="1">Involved in nucleolar integrity and required for processing of the pre-rRNA for the 60S ribosome subunit.</text>
</comment>
<evidence type="ECO:0000313" key="12">
    <source>
        <dbReference type="EMBL" id="CCJ28746.1"/>
    </source>
</evidence>
<keyword evidence="4" id="KW-0678">Repressor</keyword>
<evidence type="ECO:0000256" key="7">
    <source>
        <dbReference type="ARBA" id="ARBA00023015"/>
    </source>
</evidence>
<evidence type="ECO:0000256" key="3">
    <source>
        <dbReference type="ARBA" id="ARBA00007869"/>
    </source>
</evidence>
<dbReference type="GO" id="GO:0005730">
    <property type="term" value="C:nucleolus"/>
    <property type="evidence" value="ECO:0007669"/>
    <property type="project" value="UniProtKB-SubCell"/>
</dbReference>
<dbReference type="GO" id="GO:0006364">
    <property type="term" value="P:rRNA processing"/>
    <property type="evidence" value="ECO:0007669"/>
    <property type="project" value="UniProtKB-KW"/>
</dbReference>
<evidence type="ECO:0000256" key="5">
    <source>
        <dbReference type="ARBA" id="ARBA00022517"/>
    </source>
</evidence>
<evidence type="ECO:0000313" key="13">
    <source>
        <dbReference type="Proteomes" id="UP000010422"/>
    </source>
</evidence>
<dbReference type="Pfam" id="PF03879">
    <property type="entry name" value="Cgr1"/>
    <property type="match status" value="1"/>
</dbReference>
<dbReference type="PANTHER" id="PTHR21964">
    <property type="entry name" value="BREAST CANCER METASTASIS-SUPPRESSOR 1"/>
    <property type="match status" value="1"/>
</dbReference>
<gene>
    <name evidence="12" type="ORF">PNEJI1_003057</name>
</gene>
<dbReference type="EMBL" id="CAKM01000116">
    <property type="protein sequence ID" value="CCJ28746.1"/>
    <property type="molecule type" value="Genomic_DNA"/>
</dbReference>
<comment type="caution">
    <text evidence="12">The sequence shown here is derived from an EMBL/GenBank/DDBJ whole genome shotgun (WGS) entry which is preliminary data.</text>
</comment>
<feature type="region of interest" description="Disordered" evidence="11">
    <location>
        <begin position="1"/>
        <end position="100"/>
    </location>
</feature>
<dbReference type="AlphaFoldDB" id="L0P8M0"/>
<dbReference type="STRING" id="1209962.L0P8M0"/>
<dbReference type="VEuPathDB" id="FungiDB:PNEJI1_003057"/>
<evidence type="ECO:0000256" key="2">
    <source>
        <dbReference type="ARBA" id="ARBA00004604"/>
    </source>
</evidence>
<reference evidence="12 13" key="1">
    <citation type="journal article" date="2012" name="MBio">
        <title>De novo assembly of the Pneumocystis jirovecii genome from a single bronchoalveolar lavage fluid specimen from a patient.</title>
        <authorList>
            <person name="Cisse O.H."/>
            <person name="Pagni M."/>
            <person name="Hauser P.M."/>
        </authorList>
    </citation>
    <scope>NUCLEOTIDE SEQUENCE [LARGE SCALE GENOMIC DNA]</scope>
    <source>
        <strain evidence="12 13">SE8</strain>
    </source>
</reference>
<evidence type="ECO:0000256" key="6">
    <source>
        <dbReference type="ARBA" id="ARBA00022552"/>
    </source>
</evidence>
<keyword evidence="10" id="KW-0539">Nucleus</keyword>
<dbReference type="Pfam" id="PF08598">
    <property type="entry name" value="Sds3"/>
    <property type="match status" value="1"/>
</dbReference>
<feature type="compositionally biased region" description="Basic residues" evidence="11">
    <location>
        <begin position="30"/>
        <end position="41"/>
    </location>
</feature>
<comment type="similarity">
    <text evidence="3">Belongs to the CGR1 family.</text>
</comment>
<evidence type="ECO:0000256" key="4">
    <source>
        <dbReference type="ARBA" id="ARBA00022491"/>
    </source>
</evidence>
<feature type="compositionally biased region" description="Basic residues" evidence="11">
    <location>
        <begin position="700"/>
        <end position="721"/>
    </location>
</feature>
<dbReference type="GO" id="GO:0010468">
    <property type="term" value="P:regulation of gene expression"/>
    <property type="evidence" value="ECO:0007669"/>
    <property type="project" value="UniProtKB-ARBA"/>
</dbReference>
<accession>L0P8M0</accession>
<dbReference type="InterPro" id="IPR005579">
    <property type="entry name" value="Cgr1-like"/>
</dbReference>
<evidence type="ECO:0000256" key="1">
    <source>
        <dbReference type="ARBA" id="ARBA00004090"/>
    </source>
</evidence>
<dbReference type="GO" id="GO:0005654">
    <property type="term" value="C:nucleoplasm"/>
    <property type="evidence" value="ECO:0007669"/>
    <property type="project" value="UniProtKB-ARBA"/>
</dbReference>
<protein>
    <submittedName>
        <fullName evidence="12">Uncharacterized protein</fullName>
    </submittedName>
</protein>
<keyword evidence="7" id="KW-0805">Transcription regulation</keyword>
<dbReference type="SMART" id="SM01401">
    <property type="entry name" value="Sds3"/>
    <property type="match status" value="1"/>
</dbReference>
<dbReference type="Proteomes" id="UP000010422">
    <property type="component" value="Unassembled WGS sequence"/>
</dbReference>
<feature type="region of interest" description="Disordered" evidence="11">
    <location>
        <begin position="682"/>
        <end position="721"/>
    </location>
</feature>
<sequence length="721" mass="83731">MARGRGRVHERETIEEKGSSLNSNREKVWHGKRLRRGRGRSYKQSQESLSNPVFSNSQVFKKNEVSVDPLRGSNGSKNNSVPCKSSYKHAEENTQTEESLNINQIQQDDLNELEAISVLEELSNSVSVVDSSYIKKSQNSNSDDLSSLSELNESEAETDRIEDIDSALDTQKTTKKSVEQKSLDINELASSQSSVLNKHKENKHDLLEAAEMLSTSSNEYTASKKDSKSDIDDDSAQSKINPCIDNESTAEEEIIESIMEEDDTNINAEDDNLDEERYQKKKDAIAALTQIEIQFAKLRDKLYENQISYLDKEVDLVNKGIHPELSSLMEKITERRKRKYDIAVAFRDMLIKSIKDEFIAHQYEIQSNFLESKRKLREKILLRTGKKCFQIYHERRLMETSLVPEYGFSIPNKRSVQLKHRRAHELEVTFLAGLKAYIGFPAAPEIKNASKDEIMQDLEEMRIKHVSSDTLHNLSSSNSTFQNVLPHNQEFHSKPYYNNVLTQSSHQKSSQSHQYANCPTVLHSFDYSSTKQHSLDKYSLFNCDQNQTSSHDQYNRIFDVNERTSTGMQLINNNKSFGHFQLSPQLNQSLYYSEPMQKDNHLYWNDSSSLKNGLLYPIKNSGNTNTGNIEITNNTLYHQKGQHKSWEKRVKERQAMQEMKKKEKEIIQARQEIIEKRKEITKKRQEAKREKERFEAMKEKMHKKRIERLRRREKRSKMSQK</sequence>
<name>L0P8M0_PNEJI</name>